<dbReference type="EMBL" id="CP003415">
    <property type="protein sequence ID" value="AFI91099.1"/>
    <property type="molecule type" value="Genomic_DNA"/>
</dbReference>
<dbReference type="GO" id="GO:0016747">
    <property type="term" value="F:acyltransferase activity, transferring groups other than amino-acyl groups"/>
    <property type="evidence" value="ECO:0007669"/>
    <property type="project" value="InterPro"/>
</dbReference>
<name>A0A0H3I4Y4_PECPM</name>
<dbReference type="Gene3D" id="3.40.630.30">
    <property type="match status" value="1"/>
</dbReference>
<proteinExistence type="predicted"/>
<dbReference type="KEGG" id="pec:W5S_3016"/>
<organism evidence="2 3">
    <name type="scientific">Pectobacterium parmentieri</name>
    <dbReference type="NCBI Taxonomy" id="1905730"/>
    <lineage>
        <taxon>Bacteria</taxon>
        <taxon>Pseudomonadati</taxon>
        <taxon>Pseudomonadota</taxon>
        <taxon>Gammaproteobacteria</taxon>
        <taxon>Enterobacterales</taxon>
        <taxon>Pectobacteriaceae</taxon>
        <taxon>Pectobacterium</taxon>
    </lineage>
</organism>
<dbReference type="PANTHER" id="PTHR43415:SF3">
    <property type="entry name" value="GNAT-FAMILY ACETYLTRANSFERASE"/>
    <property type="match status" value="1"/>
</dbReference>
<dbReference type="InterPro" id="IPR016181">
    <property type="entry name" value="Acyl_CoA_acyltransferase"/>
</dbReference>
<dbReference type="PROSITE" id="PS51186">
    <property type="entry name" value="GNAT"/>
    <property type="match status" value="1"/>
</dbReference>
<dbReference type="InterPro" id="IPR020036">
    <property type="entry name" value="PseH"/>
</dbReference>
<dbReference type="HOGENOM" id="CLU_013985_3_2_6"/>
<protein>
    <submittedName>
        <fullName evidence="2">Pseudaminic acid biosynthesis N-acetyl transferase</fullName>
    </submittedName>
</protein>
<dbReference type="RefSeq" id="WP_014700633.1">
    <property type="nucleotide sequence ID" value="NC_017845.1"/>
</dbReference>
<dbReference type="Proteomes" id="UP000008044">
    <property type="component" value="Chromosome"/>
</dbReference>
<dbReference type="SUPFAM" id="SSF55729">
    <property type="entry name" value="Acyl-CoA N-acyltransferases (Nat)"/>
    <property type="match status" value="1"/>
</dbReference>
<dbReference type="PANTHER" id="PTHR43415">
    <property type="entry name" value="SPERMIDINE N(1)-ACETYLTRANSFERASE"/>
    <property type="match status" value="1"/>
</dbReference>
<accession>A0A0H3I4Y4</accession>
<dbReference type="PATRIC" id="fig|1166016.3.peg.3066"/>
<dbReference type="OMA" id="EHAAWWA"/>
<dbReference type="Pfam" id="PF13420">
    <property type="entry name" value="Acetyltransf_4"/>
    <property type="match status" value="1"/>
</dbReference>
<dbReference type="eggNOG" id="COG1670">
    <property type="taxonomic scope" value="Bacteria"/>
</dbReference>
<evidence type="ECO:0000259" key="1">
    <source>
        <dbReference type="PROSITE" id="PS51186"/>
    </source>
</evidence>
<feature type="domain" description="N-acetyltransferase" evidence="1">
    <location>
        <begin position="9"/>
        <end position="158"/>
    </location>
</feature>
<dbReference type="NCBIfam" id="TIGR03585">
    <property type="entry name" value="PseH"/>
    <property type="match status" value="1"/>
</dbReference>
<dbReference type="InterPro" id="IPR000182">
    <property type="entry name" value="GNAT_dom"/>
</dbReference>
<evidence type="ECO:0000313" key="3">
    <source>
        <dbReference type="Proteomes" id="UP000008044"/>
    </source>
</evidence>
<dbReference type="STRING" id="1905730.W5S_3016"/>
<dbReference type="AlphaFoldDB" id="A0A0H3I4Y4"/>
<reference evidence="2 3" key="1">
    <citation type="journal article" date="2012" name="J. Bacteriol.">
        <title>Genome sequence of Pectobacterium sp. strain SCC3193.</title>
        <authorList>
            <person name="Koskinen J.P."/>
            <person name="Laine P."/>
            <person name="Niemi O."/>
            <person name="Nykyri J."/>
            <person name="Harjunpaa H."/>
            <person name="Auvinen P."/>
            <person name="Paulin L."/>
            <person name="Pirhonen M."/>
            <person name="Palva T."/>
            <person name="Holm L."/>
        </authorList>
    </citation>
    <scope>NUCLEOTIDE SEQUENCE [LARGE SCALE GENOMIC DNA]</scope>
    <source>
        <strain evidence="2 3">SCC3193</strain>
    </source>
</reference>
<evidence type="ECO:0000313" key="2">
    <source>
        <dbReference type="EMBL" id="AFI91099.1"/>
    </source>
</evidence>
<keyword evidence="2" id="KW-0808">Transferase</keyword>
<gene>
    <name evidence="2" type="ordered locus">W5S_3016</name>
</gene>
<sequence length="172" mass="20597">MTKIKSDSYKLRLATENDAELVWRWRNHPNIREYMFNQSEIELVEHKKWFSTQLKKLDKVFLIYLYNNIEQGFVNFNQLKSDGVWEWGFYVSPDSPKGIGRYMGELSIQYAFDIMCAEKLFAEILEYNQRSIKFHENLGFSKEGCLRKHFLLNGKFHDVQLFGLLKKEHARN</sequence>